<evidence type="ECO:0000256" key="1">
    <source>
        <dbReference type="SAM" id="MobiDB-lite"/>
    </source>
</evidence>
<sequence>MLPKQLSTCLASYKFKAHFKKLINFHNSRPTTFYLHTKLGLPLRSRRLNTDELKNGMVSNEEAMLILNVSNSKVKTSRVETSAQSSVKKKKTKSKAKNQLVNDQISDLAFQDTHQGIVEIPRSETPSKLKVVKCVSKIKPRRIQSSGKTIETKPEGISVTSIRKTFSDRKDCTLKTSVNTEIQKVSDTVDLPADWKNILLNILNNAETSNDSERAVLTVLNKALSSSRSKIASKNQGWHQNVNEIETLDTTELPIVPIHSGDLNVPRLSYGLDRVLFNHGVYQLQDPRTRVFNFDPYLREIMPIAQFDFNALSQYITSSRDEVLREKASKEKKKYVGSTSSMTDTLSHFHFLLSNWRPIEYGNLSGNMPNKLKACDYTAHSRAPVAIFLRYRDGSYAIDADKEYETNNVLAMLGKAIEKLLTLSSEDFERYRRENSDQLSEEERNKKESYHYTSCGDFLVRSQLDAYDPRLPGTGMFDLKTRCVISVRMDVTEYESSKTYEIRKIKGEWESYEREYYDMIRAAFLKYSMQVRMGRMDGIFVAFHNTTRIFGFQYISLEEMDFAIHGTDNLKTGNEEYKLSLGLLNKVFDHATAKFPKKTLRFFFETQKLKNNELTYMNIVAQPLEEEEVEKIQNKCKERMEVFERKIMGLETNGSDVDEDITERTSNSGSEVEEDEVEHSSYIPRWDGIEYRSEGMMWDTASMEQRIAEVLVDGEIIDEDMILEQESMRVKNSTSCEKNSMKMIEGTVHKDEDLRDEQEIEESAATAFQEEEGNFESLETVKPSSRHRKREEEPPDECYTKPFLAMKLVCQNKVNGHYVERPENLTEDDKWSIEYRLTEYAEGRPSIIIYQDLKNRRKIINTSKLDMDPNKTTSSHFERELRKYIERGRIFREQENEIESKLTTQIFGMSPSPPTELKM</sequence>
<dbReference type="GO" id="GO:0000964">
    <property type="term" value="P:mitochondrial RNA 5'-end processing"/>
    <property type="evidence" value="ECO:0007669"/>
    <property type="project" value="TreeGrafter"/>
</dbReference>
<dbReference type="Pfam" id="PF08634">
    <property type="entry name" value="Pet127"/>
    <property type="match status" value="1"/>
</dbReference>
<organism evidence="2 3">
    <name type="scientific">Golovinomyces cichoracearum</name>
    <dbReference type="NCBI Taxonomy" id="62708"/>
    <lineage>
        <taxon>Eukaryota</taxon>
        <taxon>Fungi</taxon>
        <taxon>Dikarya</taxon>
        <taxon>Ascomycota</taxon>
        <taxon>Pezizomycotina</taxon>
        <taxon>Leotiomycetes</taxon>
        <taxon>Erysiphales</taxon>
        <taxon>Erysiphaceae</taxon>
        <taxon>Golovinomyces</taxon>
    </lineage>
</organism>
<dbReference type="Proteomes" id="UP000285326">
    <property type="component" value="Unassembled WGS sequence"/>
</dbReference>
<dbReference type="PANTHER" id="PTHR31014:SF0">
    <property type="entry name" value="MITOCHONDRIAL TRANSLATION SYSTEM COMPONENT PET127-RELATED"/>
    <property type="match status" value="1"/>
</dbReference>
<evidence type="ECO:0000313" key="2">
    <source>
        <dbReference type="EMBL" id="RKF78216.1"/>
    </source>
</evidence>
<proteinExistence type="predicted"/>
<evidence type="ECO:0000313" key="3">
    <source>
        <dbReference type="Proteomes" id="UP000285326"/>
    </source>
</evidence>
<feature type="region of interest" description="Disordered" evidence="1">
    <location>
        <begin position="656"/>
        <end position="679"/>
    </location>
</feature>
<reference evidence="2 3" key="1">
    <citation type="journal article" date="2018" name="BMC Genomics">
        <title>Comparative genome analyses reveal sequence features reflecting distinct modes of host-adaptation between dicot and monocot powdery mildew.</title>
        <authorList>
            <person name="Wu Y."/>
            <person name="Ma X."/>
            <person name="Pan Z."/>
            <person name="Kale S.D."/>
            <person name="Song Y."/>
            <person name="King H."/>
            <person name="Zhang Q."/>
            <person name="Presley C."/>
            <person name="Deng X."/>
            <person name="Wei C.I."/>
            <person name="Xiao S."/>
        </authorList>
    </citation>
    <scope>NUCLEOTIDE SEQUENCE [LARGE SCALE GENOMIC DNA]</scope>
    <source>
        <strain evidence="2">UMSG1</strain>
    </source>
</reference>
<dbReference type="GO" id="GO:0005740">
    <property type="term" value="C:mitochondrial envelope"/>
    <property type="evidence" value="ECO:0007669"/>
    <property type="project" value="TreeGrafter"/>
</dbReference>
<dbReference type="InterPro" id="IPR013943">
    <property type="entry name" value="Pet127"/>
</dbReference>
<dbReference type="AlphaFoldDB" id="A0A420IUI7"/>
<gene>
    <name evidence="2" type="ORF">GcM1_213035</name>
</gene>
<dbReference type="EMBL" id="MCBS01021351">
    <property type="protein sequence ID" value="RKF78216.1"/>
    <property type="molecule type" value="Genomic_DNA"/>
</dbReference>
<name>A0A420IUI7_9PEZI</name>
<comment type="caution">
    <text evidence="2">The sequence shown here is derived from an EMBL/GenBank/DDBJ whole genome shotgun (WGS) entry which is preliminary data.</text>
</comment>
<protein>
    <submittedName>
        <fullName evidence="2">Putative mrna degradation protein</fullName>
    </submittedName>
</protein>
<dbReference type="PANTHER" id="PTHR31014">
    <property type="entry name" value="MITOCHONDRIAL TRANSLATION SYSTEM COMPONENT PET127-RELATED"/>
    <property type="match status" value="1"/>
</dbReference>
<accession>A0A420IUI7</accession>
<feature type="region of interest" description="Disordered" evidence="1">
    <location>
        <begin position="770"/>
        <end position="796"/>
    </location>
</feature>